<dbReference type="InterPro" id="IPR001584">
    <property type="entry name" value="Integrase_cat-core"/>
</dbReference>
<evidence type="ECO:0000259" key="3">
    <source>
        <dbReference type="PROSITE" id="PS50994"/>
    </source>
</evidence>
<dbReference type="InterPro" id="IPR036397">
    <property type="entry name" value="RNaseH_sf"/>
</dbReference>
<dbReference type="GO" id="GO:0015074">
    <property type="term" value="P:DNA integration"/>
    <property type="evidence" value="ECO:0007669"/>
    <property type="project" value="InterPro"/>
</dbReference>
<dbReference type="SUPFAM" id="SSF53098">
    <property type="entry name" value="Ribonuclease H-like"/>
    <property type="match status" value="1"/>
</dbReference>
<name>A0A3R1A887_SALET</name>
<evidence type="ECO:0000256" key="1">
    <source>
        <dbReference type="ARBA" id="ARBA00009964"/>
    </source>
</evidence>
<dbReference type="InterPro" id="IPR009057">
    <property type="entry name" value="Homeodomain-like_sf"/>
</dbReference>
<dbReference type="Pfam" id="PF13276">
    <property type="entry name" value="HTH_21"/>
    <property type="match status" value="1"/>
</dbReference>
<dbReference type="InterPro" id="IPR002514">
    <property type="entry name" value="Transposase_8"/>
</dbReference>
<keyword evidence="2" id="KW-0175">Coiled coil</keyword>
<dbReference type="GO" id="GO:0004803">
    <property type="term" value="F:transposase activity"/>
    <property type="evidence" value="ECO:0007669"/>
    <property type="project" value="InterPro"/>
</dbReference>
<dbReference type="NCBIfam" id="NF033516">
    <property type="entry name" value="transpos_IS3"/>
    <property type="match status" value="1"/>
</dbReference>
<dbReference type="PANTHER" id="PTHR47515:SF3">
    <property type="entry name" value="INTEGRASE CORE DOMAIN PROTEIN"/>
    <property type="match status" value="1"/>
</dbReference>
<dbReference type="GO" id="GO:0006313">
    <property type="term" value="P:DNA transposition"/>
    <property type="evidence" value="ECO:0007669"/>
    <property type="project" value="InterPro"/>
</dbReference>
<comment type="similarity">
    <text evidence="1">Belongs to the transposase 8 family.</text>
</comment>
<dbReference type="Gene3D" id="3.30.420.10">
    <property type="entry name" value="Ribonuclease H-like superfamily/Ribonuclease H"/>
    <property type="match status" value="1"/>
</dbReference>
<organism evidence="4">
    <name type="scientific">Salmonella enterica I</name>
    <dbReference type="NCBI Taxonomy" id="59201"/>
    <lineage>
        <taxon>Bacteria</taxon>
        <taxon>Pseudomonadati</taxon>
        <taxon>Pseudomonadota</taxon>
        <taxon>Gammaproteobacteria</taxon>
        <taxon>Enterobacterales</taxon>
        <taxon>Enterobacteriaceae</taxon>
        <taxon>Salmonella</taxon>
    </lineage>
</organism>
<sequence length="370" mass="43467">MRKACFTEHQIIAVIKSVEAGRTVKDVCREAGISEATWYNWKSRYGGMEASNIKKIKDLEDENRRLKQMFANLSLENLALKDVIEKKPLKPAFKRELVTHLITTFGLSIRQACRSLNLSRTVYHYRPDTTRDDPVIVALQAVAERYPRYGFPKLFQVLRRQGYPWNHKRIHRIYCLLKLNFRRKGKQRLPVHNPSPLATPEALNQSWSVDFMHDALVCGRRFRTFNVVDDFNREALSIEIDLNLPALHVVRVLDRIAANRGYPVMLRMDNGPEFISLALAEWAEQHAVKLEFIQPGKPTQNAFIERFNRTYRTEILDFYLFRTLNEVREITERWVSEYNCERPHESLNNMTPEEYRQHNHLAGISKNAWN</sequence>
<dbReference type="SUPFAM" id="SSF46689">
    <property type="entry name" value="Homeodomain-like"/>
    <property type="match status" value="1"/>
</dbReference>
<dbReference type="InterPro" id="IPR048020">
    <property type="entry name" value="Transpos_IS3"/>
</dbReference>
<feature type="domain" description="Integrase catalytic" evidence="3">
    <location>
        <begin position="196"/>
        <end position="360"/>
    </location>
</feature>
<feature type="coiled-coil region" evidence="2">
    <location>
        <begin position="49"/>
        <end position="76"/>
    </location>
</feature>
<dbReference type="Pfam" id="PF13683">
    <property type="entry name" value="rve_3"/>
    <property type="match status" value="1"/>
</dbReference>
<evidence type="ECO:0000313" key="4">
    <source>
        <dbReference type="EMBL" id="MML52947.1"/>
    </source>
</evidence>
<dbReference type="GO" id="GO:0003677">
    <property type="term" value="F:DNA binding"/>
    <property type="evidence" value="ECO:0007669"/>
    <property type="project" value="InterPro"/>
</dbReference>
<gene>
    <name evidence="4" type="ORF">D7N80_06460</name>
</gene>
<proteinExistence type="inferred from homology"/>
<protein>
    <submittedName>
        <fullName evidence="4">IS3 family transposase</fullName>
    </submittedName>
</protein>
<reference evidence="4" key="1">
    <citation type="submission" date="2018-09" db="EMBL/GenBank/DDBJ databases">
        <authorList>
            <person name="Ashton P.M."/>
            <person name="Dallman T."/>
            <person name="Nair S."/>
            <person name="De Pinna E."/>
            <person name="Peters T."/>
            <person name="Grant K."/>
        </authorList>
    </citation>
    <scope>NUCLEOTIDE SEQUENCE [LARGE SCALE GENOMIC DNA]</scope>
    <source>
        <strain evidence="4">598938</strain>
    </source>
</reference>
<dbReference type="InterPro" id="IPR025948">
    <property type="entry name" value="HTH-like_dom"/>
</dbReference>
<dbReference type="InterPro" id="IPR012337">
    <property type="entry name" value="RNaseH-like_sf"/>
</dbReference>
<dbReference type="Proteomes" id="UP000885348">
    <property type="component" value="Unassembled WGS sequence"/>
</dbReference>
<accession>A0A3R1A887</accession>
<dbReference type="AlphaFoldDB" id="A0A3R1A887"/>
<dbReference type="PANTHER" id="PTHR47515">
    <property type="entry name" value="LOW CALCIUM RESPONSE LOCUS PROTEIN T"/>
    <property type="match status" value="1"/>
</dbReference>
<evidence type="ECO:0000256" key="2">
    <source>
        <dbReference type="SAM" id="Coils"/>
    </source>
</evidence>
<dbReference type="PROSITE" id="PS50994">
    <property type="entry name" value="INTEGRASE"/>
    <property type="match status" value="1"/>
</dbReference>
<dbReference type="Pfam" id="PF01527">
    <property type="entry name" value="HTH_Tnp_1"/>
    <property type="match status" value="1"/>
</dbReference>
<comment type="caution">
    <text evidence="4">The sequence shown here is derived from an EMBL/GenBank/DDBJ whole genome shotgun (WGS) entry which is preliminary data.</text>
</comment>
<dbReference type="EMBL" id="RVVJ01000006">
    <property type="protein sequence ID" value="MML52947.1"/>
    <property type="molecule type" value="Genomic_DNA"/>
</dbReference>